<dbReference type="GO" id="GO:0016491">
    <property type="term" value="F:oxidoreductase activity"/>
    <property type="evidence" value="ECO:0007669"/>
    <property type="project" value="UniProtKB-KW"/>
</dbReference>
<dbReference type="EMBL" id="JARCJK010000039">
    <property type="protein sequence ID" value="MDE4168267.1"/>
    <property type="molecule type" value="Genomic_DNA"/>
</dbReference>
<dbReference type="Proteomes" id="UP001218364">
    <property type="component" value="Unassembled WGS sequence"/>
</dbReference>
<evidence type="ECO:0000313" key="3">
    <source>
        <dbReference type="EMBL" id="MDE4168267.1"/>
    </source>
</evidence>
<dbReference type="Pfam" id="PF01266">
    <property type="entry name" value="DAO"/>
    <property type="match status" value="1"/>
</dbReference>
<dbReference type="Gene3D" id="3.30.9.10">
    <property type="entry name" value="D-Amino Acid Oxidase, subunit A, domain 2"/>
    <property type="match status" value="1"/>
</dbReference>
<comment type="caution">
    <text evidence="3">The sequence shown here is derived from an EMBL/GenBank/DDBJ whole genome shotgun (WGS) entry which is preliminary data.</text>
</comment>
<dbReference type="AlphaFoldDB" id="A0ABD4XFX7"/>
<dbReference type="RefSeq" id="WP_274840380.1">
    <property type="nucleotide sequence ID" value="NZ_JARCJF010000039.1"/>
</dbReference>
<dbReference type="InterPro" id="IPR036188">
    <property type="entry name" value="FAD/NAD-bd_sf"/>
</dbReference>
<evidence type="ECO:0000313" key="4">
    <source>
        <dbReference type="Proteomes" id="UP001218364"/>
    </source>
</evidence>
<reference evidence="3 4" key="1">
    <citation type="submission" date="2023-02" db="EMBL/GenBank/DDBJ databases">
        <title>Population genomics of bacteria associated with diatom.</title>
        <authorList>
            <person name="Xie J."/>
            <person name="Wang H."/>
        </authorList>
    </citation>
    <scope>NUCLEOTIDE SEQUENCE [LARGE SCALE GENOMIC DNA]</scope>
    <source>
        <strain evidence="3 4">PT47_8</strain>
    </source>
</reference>
<organism evidence="3 4">
    <name type="scientific">Phaeobacter gallaeciensis</name>
    <dbReference type="NCBI Taxonomy" id="60890"/>
    <lineage>
        <taxon>Bacteria</taxon>
        <taxon>Pseudomonadati</taxon>
        <taxon>Pseudomonadota</taxon>
        <taxon>Alphaproteobacteria</taxon>
        <taxon>Rhodobacterales</taxon>
        <taxon>Roseobacteraceae</taxon>
        <taxon>Phaeobacter</taxon>
    </lineage>
</organism>
<sequence>MAEVLVIGAGMVGVSTALALQAQGHAVTLADRRAPGKETSYGNAGVIQVEAAEPYPMPRAQLDLLRHALGRTNDVTWSLPGLASMAPALWQYWRASAPNHHARVGAIYARLTSRATDDHAPLIAASGSENLAARQGLALVFRDPAKFEQECGYAAHLASQYGVRYRAYSGTEWRREEPALQIDPIGAIHFTDSWSVSDPGALTSAYAALFEQRGGHVIEADADTLTQTANGWRITGSAGENIAEIAVLCLGPWTGLALRRFGLRVRMVLKRGYHAHYDAKNQLRRPFLDTDNGVVLSSMRAGLRMTSGAALLAPDAPPTPGQLVRGERGVGDLIALGPRIAGSDWYGTRPCLPGMLPMVGSVPGKAGLWVNFGHGHQGFTLGPTTAILLVETMDGASGALQTALAPATRLQPRLMGFTRKTEANRPTV</sequence>
<proteinExistence type="predicted"/>
<dbReference type="PANTHER" id="PTHR13847:SF289">
    <property type="entry name" value="GLYCINE OXIDASE"/>
    <property type="match status" value="1"/>
</dbReference>
<feature type="domain" description="FAD dependent oxidoreductase" evidence="2">
    <location>
        <begin position="4"/>
        <end position="391"/>
    </location>
</feature>
<evidence type="ECO:0000256" key="1">
    <source>
        <dbReference type="ARBA" id="ARBA00023002"/>
    </source>
</evidence>
<dbReference type="SUPFAM" id="SSF51905">
    <property type="entry name" value="FAD/NAD(P)-binding domain"/>
    <property type="match status" value="1"/>
</dbReference>
<name>A0ABD4XFX7_9RHOB</name>
<evidence type="ECO:0000259" key="2">
    <source>
        <dbReference type="Pfam" id="PF01266"/>
    </source>
</evidence>
<accession>A0ABD4XFX7</accession>
<dbReference type="PANTHER" id="PTHR13847">
    <property type="entry name" value="SARCOSINE DEHYDROGENASE-RELATED"/>
    <property type="match status" value="1"/>
</dbReference>
<gene>
    <name evidence="3" type="ORF">PXK24_21625</name>
</gene>
<keyword evidence="1" id="KW-0560">Oxidoreductase</keyword>
<dbReference type="Gene3D" id="3.50.50.60">
    <property type="entry name" value="FAD/NAD(P)-binding domain"/>
    <property type="match status" value="1"/>
</dbReference>
<protein>
    <submittedName>
        <fullName evidence="3">FAD-dependent oxidoreductase</fullName>
    </submittedName>
</protein>
<dbReference type="InterPro" id="IPR006076">
    <property type="entry name" value="FAD-dep_OxRdtase"/>
</dbReference>